<evidence type="ECO:0000313" key="3">
    <source>
        <dbReference type="Proteomes" id="UP000663935"/>
    </source>
</evidence>
<feature type="compositionally biased region" description="Basic and acidic residues" evidence="1">
    <location>
        <begin position="1"/>
        <end position="11"/>
    </location>
</feature>
<name>A0ABX7SZ58_9FLAO</name>
<dbReference type="RefSeq" id="WP_207972899.1">
    <property type="nucleotide sequence ID" value="NZ_CP071795.1"/>
</dbReference>
<feature type="compositionally biased region" description="Polar residues" evidence="1">
    <location>
        <begin position="12"/>
        <end position="26"/>
    </location>
</feature>
<accession>A0ABX7SZ58</accession>
<keyword evidence="3" id="KW-1185">Reference proteome</keyword>
<dbReference type="Proteomes" id="UP000663935">
    <property type="component" value="Chromosome"/>
</dbReference>
<gene>
    <name evidence="2" type="ORF">JL193_05820</name>
</gene>
<evidence type="ECO:0000313" key="2">
    <source>
        <dbReference type="EMBL" id="QTD38783.1"/>
    </source>
</evidence>
<sequence length="64" mass="7346">MKITNSKDEKANAQSHTHSQFATANATPKIAKEYVLPTLTFELNNKHRKTKQNVKSTTYNKVLW</sequence>
<feature type="region of interest" description="Disordered" evidence="1">
    <location>
        <begin position="1"/>
        <end position="26"/>
    </location>
</feature>
<evidence type="ECO:0000256" key="1">
    <source>
        <dbReference type="SAM" id="MobiDB-lite"/>
    </source>
</evidence>
<dbReference type="EMBL" id="CP071795">
    <property type="protein sequence ID" value="QTD38783.1"/>
    <property type="molecule type" value="Genomic_DNA"/>
</dbReference>
<organism evidence="2 3">
    <name type="scientific">Polaribacter batillariae</name>
    <dbReference type="NCBI Taxonomy" id="2808900"/>
    <lineage>
        <taxon>Bacteria</taxon>
        <taxon>Pseudomonadati</taxon>
        <taxon>Bacteroidota</taxon>
        <taxon>Flavobacteriia</taxon>
        <taxon>Flavobacteriales</taxon>
        <taxon>Flavobacteriaceae</taxon>
    </lineage>
</organism>
<protein>
    <submittedName>
        <fullName evidence="2">Uncharacterized protein</fullName>
    </submittedName>
</protein>
<proteinExistence type="predicted"/>
<reference evidence="2 3" key="1">
    <citation type="submission" date="2021-03" db="EMBL/GenBank/DDBJ databases">
        <title>Complete genome of Polaribacter_sp.G4M1.</title>
        <authorList>
            <person name="Jeong S.W."/>
            <person name="Bae J.W."/>
        </authorList>
    </citation>
    <scope>NUCLEOTIDE SEQUENCE [LARGE SCALE GENOMIC DNA]</scope>
    <source>
        <strain evidence="2 3">G4M1</strain>
    </source>
</reference>